<evidence type="ECO:0000313" key="2">
    <source>
        <dbReference type="EMBL" id="KAA5225939.1"/>
    </source>
</evidence>
<name>A0A7J4YIC1_9BACE</name>
<organism evidence="2 4">
    <name type="scientific">Bacteroides finegoldii</name>
    <dbReference type="NCBI Taxonomy" id="338188"/>
    <lineage>
        <taxon>Bacteria</taxon>
        <taxon>Pseudomonadati</taxon>
        <taxon>Bacteroidota</taxon>
        <taxon>Bacteroidia</taxon>
        <taxon>Bacteroidales</taxon>
        <taxon>Bacteroidaceae</taxon>
        <taxon>Bacteroides</taxon>
    </lineage>
</organism>
<evidence type="ECO:0000259" key="1">
    <source>
        <dbReference type="Pfam" id="PF03432"/>
    </source>
</evidence>
<dbReference type="EMBL" id="VWAK01000074">
    <property type="protein sequence ID" value="KAA5225939.1"/>
    <property type="molecule type" value="Genomic_DNA"/>
</dbReference>
<keyword evidence="5" id="KW-1185">Reference proteome</keyword>
<reference evidence="4 5" key="1">
    <citation type="journal article" date="2019" name="Nat. Med.">
        <title>A library of human gut bacterial isolates paired with longitudinal multiomics data enables mechanistic microbiome research.</title>
        <authorList>
            <person name="Poyet M."/>
            <person name="Groussin M."/>
            <person name="Gibbons S.M."/>
            <person name="Avila-Pacheco J."/>
            <person name="Jiang X."/>
            <person name="Kearney S.M."/>
            <person name="Perrotta A.R."/>
            <person name="Berdy B."/>
            <person name="Zhao S."/>
            <person name="Lieberman T.D."/>
            <person name="Swanson P.K."/>
            <person name="Smith M."/>
            <person name="Roesemann S."/>
            <person name="Alexander J.E."/>
            <person name="Rich S.A."/>
            <person name="Livny J."/>
            <person name="Vlamakis H."/>
            <person name="Clish C."/>
            <person name="Bullock K."/>
            <person name="Deik A."/>
            <person name="Scott J."/>
            <person name="Pierce K.A."/>
            <person name="Xavier R.J."/>
            <person name="Alm E.J."/>
        </authorList>
    </citation>
    <scope>NUCLEOTIDE SEQUENCE [LARGE SCALE GENOMIC DNA]</scope>
    <source>
        <strain evidence="3 5">BIOML-A2</strain>
        <strain evidence="2 4">BIOML-A6</strain>
    </source>
</reference>
<dbReference type="InterPro" id="IPR005094">
    <property type="entry name" value="Endonuclease_MobA/VirD2"/>
</dbReference>
<dbReference type="Proteomes" id="UP000421791">
    <property type="component" value="Unassembled WGS sequence"/>
</dbReference>
<evidence type="ECO:0000313" key="4">
    <source>
        <dbReference type="Proteomes" id="UP000421791"/>
    </source>
</evidence>
<feature type="domain" description="MobA/VirD2-like nuclease" evidence="1">
    <location>
        <begin position="46"/>
        <end position="153"/>
    </location>
</feature>
<dbReference type="EMBL" id="VWAG01000085">
    <property type="protein sequence ID" value="KAA5251328.1"/>
    <property type="molecule type" value="Genomic_DNA"/>
</dbReference>
<dbReference type="Proteomes" id="UP000440198">
    <property type="component" value="Unassembled WGS sequence"/>
</dbReference>
<gene>
    <name evidence="3" type="ORF">F2Z09_21600</name>
    <name evidence="2" type="ORF">F2Z22_21590</name>
</gene>
<dbReference type="RefSeq" id="WP_149924187.1">
    <property type="nucleotide sequence ID" value="NZ_JADOZO010000008.1"/>
</dbReference>
<sequence>MVAKINRGVSLYGAVIYNQRKVDESTARIITGNRMITDLTGNPHNVMQQTLWAFDSYLAANRNTEKPVLHISLNPSADDRLTDGQFAELACEYMHRMGYGDQPYIVYLHEDIERRHVHIVSTCVKENGEKISDAYEWNRSMKACRELERKFGLKQVEDKRKELLEPYLKKADYQNGDVKKQVSNIVKSVFGTYRFQSFEEYSALLSCFNIEAKLVRGDFEGTPYNGIVYTMTDDTGKPLCTPIKSSLIGKRYGYERLEKRIGYNIREYKAKKWQPKIRNEVALAMHGCRGDWETFVRLLAGKGIDAVFRENNEGRIYGATFIDHKNREAYNGSRLGKEFSANAFERLFNNPDNIPDLDASMPTPGLQSGFSSDMESAIEQAFGIFNMEANGPDPQEEALARRLQRKKKKKKRRSRGIS</sequence>
<dbReference type="NCBIfam" id="NF041325">
    <property type="entry name" value="Bacteroid_MobB"/>
    <property type="match status" value="1"/>
</dbReference>
<dbReference type="Pfam" id="PF03432">
    <property type="entry name" value="Relaxase"/>
    <property type="match status" value="1"/>
</dbReference>
<evidence type="ECO:0000313" key="3">
    <source>
        <dbReference type="EMBL" id="KAA5251328.1"/>
    </source>
</evidence>
<comment type="caution">
    <text evidence="2">The sequence shown here is derived from an EMBL/GenBank/DDBJ whole genome shotgun (WGS) entry which is preliminary data.</text>
</comment>
<proteinExistence type="predicted"/>
<evidence type="ECO:0000313" key="5">
    <source>
        <dbReference type="Proteomes" id="UP000440198"/>
    </source>
</evidence>
<protein>
    <submittedName>
        <fullName evidence="2">Relaxase/mobilization nuclease domain-containing protein</fullName>
    </submittedName>
</protein>
<dbReference type="AlphaFoldDB" id="A0A7J4YIC1"/>
<accession>A0A7J4YIC1</accession>